<evidence type="ECO:0000256" key="1">
    <source>
        <dbReference type="SAM" id="SignalP"/>
    </source>
</evidence>
<dbReference type="Proteomes" id="UP000027120">
    <property type="component" value="Unassembled WGS sequence"/>
</dbReference>
<accession>A0A067D464</accession>
<keyword evidence="1" id="KW-0732">Signal</keyword>
<dbReference type="EMBL" id="KK794997">
    <property type="protein sequence ID" value="KDO36295.1"/>
    <property type="molecule type" value="Genomic_DNA"/>
</dbReference>
<evidence type="ECO:0008006" key="4">
    <source>
        <dbReference type="Google" id="ProtNLM"/>
    </source>
</evidence>
<proteinExistence type="predicted"/>
<name>A0A067D464_CITSI</name>
<dbReference type="AlphaFoldDB" id="A0A067D464"/>
<keyword evidence="3" id="KW-1185">Reference proteome</keyword>
<evidence type="ECO:0000313" key="2">
    <source>
        <dbReference type="EMBL" id="KDO36295.1"/>
    </source>
</evidence>
<feature type="chain" id="PRO_5001635219" description="Secreted protein" evidence="1">
    <location>
        <begin position="21"/>
        <end position="103"/>
    </location>
</feature>
<evidence type="ECO:0000313" key="3">
    <source>
        <dbReference type="Proteomes" id="UP000027120"/>
    </source>
</evidence>
<organism evidence="2 3">
    <name type="scientific">Citrus sinensis</name>
    <name type="common">Sweet orange</name>
    <name type="synonym">Citrus aurantium var. sinensis</name>
    <dbReference type="NCBI Taxonomy" id="2711"/>
    <lineage>
        <taxon>Eukaryota</taxon>
        <taxon>Viridiplantae</taxon>
        <taxon>Streptophyta</taxon>
        <taxon>Embryophyta</taxon>
        <taxon>Tracheophyta</taxon>
        <taxon>Spermatophyta</taxon>
        <taxon>Magnoliopsida</taxon>
        <taxon>eudicotyledons</taxon>
        <taxon>Gunneridae</taxon>
        <taxon>Pentapetalae</taxon>
        <taxon>rosids</taxon>
        <taxon>malvids</taxon>
        <taxon>Sapindales</taxon>
        <taxon>Rutaceae</taxon>
        <taxon>Aurantioideae</taxon>
        <taxon>Citrus</taxon>
    </lineage>
</organism>
<sequence>MPVSQVVPVLSLLFILNSDSTNQVSSIWIIWGRPLAFARFRESKMRLNPEGCARGLSEIPFQCENKITRARAHKKREIISHIFLNDTCIKHATIFFKYITHMS</sequence>
<reference evidence="2 3" key="1">
    <citation type="submission" date="2014-04" db="EMBL/GenBank/DDBJ databases">
        <authorList>
            <consortium name="International Citrus Genome Consortium"/>
            <person name="Gmitter F."/>
            <person name="Chen C."/>
            <person name="Farmerie W."/>
            <person name="Harkins T."/>
            <person name="Desany B."/>
            <person name="Mohiuddin M."/>
            <person name="Kodira C."/>
            <person name="Borodovsky M."/>
            <person name="Lomsadze A."/>
            <person name="Burns P."/>
            <person name="Jenkins J."/>
            <person name="Prochnik S."/>
            <person name="Shu S."/>
            <person name="Chapman J."/>
            <person name="Pitluck S."/>
            <person name="Schmutz J."/>
            <person name="Rokhsar D."/>
        </authorList>
    </citation>
    <scope>NUCLEOTIDE SEQUENCE</scope>
</reference>
<gene>
    <name evidence="2" type="ORF">CISIN_1g047735mg</name>
</gene>
<feature type="signal peptide" evidence="1">
    <location>
        <begin position="1"/>
        <end position="20"/>
    </location>
</feature>
<protein>
    <recommendedName>
        <fullName evidence="4">Secreted protein</fullName>
    </recommendedName>
</protein>